<evidence type="ECO:0000256" key="4">
    <source>
        <dbReference type="ARBA" id="ARBA00016507"/>
    </source>
</evidence>
<keyword evidence="12" id="KW-0969">Cilium</keyword>
<evidence type="ECO:0000256" key="3">
    <source>
        <dbReference type="ARBA" id="ARBA00006602"/>
    </source>
</evidence>
<keyword evidence="12" id="KW-0966">Cell projection</keyword>
<name>A0A1I4NNS5_9GAMM</name>
<dbReference type="STRING" id="488535.SAMN04487963_1518"/>
<dbReference type="GO" id="GO:0003774">
    <property type="term" value="F:cytoskeletal motor activity"/>
    <property type="evidence" value="ECO:0007669"/>
    <property type="project" value="InterPro"/>
</dbReference>
<keyword evidence="13" id="KW-1185">Reference proteome</keyword>
<evidence type="ECO:0000256" key="1">
    <source>
        <dbReference type="ARBA" id="ARBA00003041"/>
    </source>
</evidence>
<dbReference type="OrthoDB" id="8480773at2"/>
<dbReference type="Pfam" id="PF02108">
    <property type="entry name" value="FliH"/>
    <property type="match status" value="1"/>
</dbReference>
<evidence type="ECO:0000256" key="10">
    <source>
        <dbReference type="SAM" id="MobiDB-lite"/>
    </source>
</evidence>
<keyword evidence="8" id="KW-0653">Protein transport</keyword>
<feature type="domain" description="Flagellar assembly protein FliH/Type III secretion system HrpE" evidence="11">
    <location>
        <begin position="111"/>
        <end position="232"/>
    </location>
</feature>
<evidence type="ECO:0000256" key="9">
    <source>
        <dbReference type="ARBA" id="ARBA00023225"/>
    </source>
</evidence>
<keyword evidence="9" id="KW-1006">Bacterial flagellum protein export</keyword>
<gene>
    <name evidence="12" type="ORF">SAMN04487963_1518</name>
</gene>
<sequence length="283" mass="31188">MKDDPRNRIPSEQLTAYERWELPLLDQQGNEVVREEEREVKPLTAADLEEIRQAAWEDGHAEGKAEGLQAGHAEGLEKGHQEGLAQGLAEGRSQGHEEALAQTREDVEGRLERLQQLLGELLVPIQRHEDELETALVNLTTVLARAVIYRELAMDSSHIQAVVQRAMASLPSTSENVRLLVNPADAEWVAQVASQYDAGAAIVEDTSILPGGCKLETRHSLVDFTVEKRFQKAVQSMLDQQLDSDDPGDSAELDAMMGDLTDFHRDVLSTPGTQGDDSDNVPD</sequence>
<dbReference type="Proteomes" id="UP000198519">
    <property type="component" value="Unassembled WGS sequence"/>
</dbReference>
<feature type="region of interest" description="Disordered" evidence="10">
    <location>
        <begin position="75"/>
        <end position="98"/>
    </location>
</feature>
<evidence type="ECO:0000256" key="8">
    <source>
        <dbReference type="ARBA" id="ARBA00022927"/>
    </source>
</evidence>
<comment type="subcellular location">
    <subcellularLocation>
        <location evidence="2">Cytoplasm</location>
    </subcellularLocation>
</comment>
<feature type="region of interest" description="Disordered" evidence="10">
    <location>
        <begin position="260"/>
        <end position="283"/>
    </location>
</feature>
<dbReference type="GO" id="GO:0044781">
    <property type="term" value="P:bacterial-type flagellum organization"/>
    <property type="evidence" value="ECO:0007669"/>
    <property type="project" value="UniProtKB-KW"/>
</dbReference>
<dbReference type="PRINTS" id="PR01003">
    <property type="entry name" value="FLGFLIH"/>
</dbReference>
<evidence type="ECO:0000313" key="13">
    <source>
        <dbReference type="Proteomes" id="UP000198519"/>
    </source>
</evidence>
<dbReference type="AlphaFoldDB" id="A0A1I4NNS5"/>
<comment type="function">
    <text evidence="1">Needed for flagellar regrowth and assembly.</text>
</comment>
<keyword evidence="7" id="KW-1005">Bacterial flagellum biogenesis</keyword>
<evidence type="ECO:0000313" key="12">
    <source>
        <dbReference type="EMBL" id="SFM17000.1"/>
    </source>
</evidence>
<dbReference type="InterPro" id="IPR000563">
    <property type="entry name" value="Flag_FliH"/>
</dbReference>
<dbReference type="GO" id="GO:0071973">
    <property type="term" value="P:bacterial-type flagellum-dependent cell motility"/>
    <property type="evidence" value="ECO:0007669"/>
    <property type="project" value="InterPro"/>
</dbReference>
<keyword evidence="6" id="KW-0963">Cytoplasm</keyword>
<accession>A0A1I4NNS5</accession>
<comment type="similarity">
    <text evidence="3">Belongs to the FliH family.</text>
</comment>
<dbReference type="GO" id="GO:0005829">
    <property type="term" value="C:cytosol"/>
    <property type="evidence" value="ECO:0007669"/>
    <property type="project" value="TreeGrafter"/>
</dbReference>
<keyword evidence="12" id="KW-0282">Flagellum</keyword>
<evidence type="ECO:0000256" key="5">
    <source>
        <dbReference type="ARBA" id="ARBA00022448"/>
    </source>
</evidence>
<organism evidence="12 13">
    <name type="scientific">Marinobacter zhejiangensis</name>
    <dbReference type="NCBI Taxonomy" id="488535"/>
    <lineage>
        <taxon>Bacteria</taxon>
        <taxon>Pseudomonadati</taxon>
        <taxon>Pseudomonadota</taxon>
        <taxon>Gammaproteobacteria</taxon>
        <taxon>Pseudomonadales</taxon>
        <taxon>Marinobacteraceae</taxon>
        <taxon>Marinobacter</taxon>
    </lineage>
</organism>
<dbReference type="GO" id="GO:0015031">
    <property type="term" value="P:protein transport"/>
    <property type="evidence" value="ECO:0007669"/>
    <property type="project" value="UniProtKB-KW"/>
</dbReference>
<evidence type="ECO:0000259" key="11">
    <source>
        <dbReference type="Pfam" id="PF02108"/>
    </source>
</evidence>
<evidence type="ECO:0000256" key="2">
    <source>
        <dbReference type="ARBA" id="ARBA00004496"/>
    </source>
</evidence>
<dbReference type="InterPro" id="IPR018035">
    <property type="entry name" value="Flagellar_FliH/T3SS_HrpE"/>
</dbReference>
<dbReference type="GO" id="GO:0009288">
    <property type="term" value="C:bacterial-type flagellum"/>
    <property type="evidence" value="ECO:0007669"/>
    <property type="project" value="InterPro"/>
</dbReference>
<dbReference type="RefSeq" id="WP_092021313.1">
    <property type="nucleotide sequence ID" value="NZ_FOUE01000002.1"/>
</dbReference>
<dbReference type="PANTHER" id="PTHR34982">
    <property type="entry name" value="YOP PROTEINS TRANSLOCATION PROTEIN L"/>
    <property type="match status" value="1"/>
</dbReference>
<dbReference type="InterPro" id="IPR051472">
    <property type="entry name" value="T3SS_Stator/FliH"/>
</dbReference>
<keyword evidence="5" id="KW-0813">Transport</keyword>
<reference evidence="13" key="1">
    <citation type="submission" date="2016-10" db="EMBL/GenBank/DDBJ databases">
        <authorList>
            <person name="Varghese N."/>
            <person name="Submissions S."/>
        </authorList>
    </citation>
    <scope>NUCLEOTIDE SEQUENCE [LARGE SCALE GENOMIC DNA]</scope>
    <source>
        <strain evidence="13">CGMCC 1.7061</strain>
    </source>
</reference>
<evidence type="ECO:0000256" key="6">
    <source>
        <dbReference type="ARBA" id="ARBA00022490"/>
    </source>
</evidence>
<dbReference type="EMBL" id="FOUE01000002">
    <property type="protein sequence ID" value="SFM17000.1"/>
    <property type="molecule type" value="Genomic_DNA"/>
</dbReference>
<proteinExistence type="inferred from homology"/>
<protein>
    <recommendedName>
        <fullName evidence="4">Flagellar assembly protein FliH</fullName>
    </recommendedName>
</protein>
<evidence type="ECO:0000256" key="7">
    <source>
        <dbReference type="ARBA" id="ARBA00022795"/>
    </source>
</evidence>
<dbReference type="PANTHER" id="PTHR34982:SF1">
    <property type="entry name" value="FLAGELLAR ASSEMBLY PROTEIN FLIH"/>
    <property type="match status" value="1"/>
</dbReference>